<organism evidence="3 4">
    <name type="scientific">Taibaiella soli</name>
    <dbReference type="NCBI Taxonomy" id="1649169"/>
    <lineage>
        <taxon>Bacteria</taxon>
        <taxon>Pseudomonadati</taxon>
        <taxon>Bacteroidota</taxon>
        <taxon>Chitinophagia</taxon>
        <taxon>Chitinophagales</taxon>
        <taxon>Chitinophagaceae</taxon>
        <taxon>Taibaiella</taxon>
    </lineage>
</organism>
<dbReference type="Proteomes" id="UP000248745">
    <property type="component" value="Unassembled WGS sequence"/>
</dbReference>
<proteinExistence type="predicted"/>
<dbReference type="EMBL" id="QKTW01000018">
    <property type="protein sequence ID" value="PZF72459.1"/>
    <property type="molecule type" value="Genomic_DNA"/>
</dbReference>
<accession>A0A2W2B856</accession>
<feature type="signal peptide" evidence="1">
    <location>
        <begin position="1"/>
        <end position="19"/>
    </location>
</feature>
<comment type="caution">
    <text evidence="3">The sequence shown here is derived from an EMBL/GenBank/DDBJ whole genome shotgun (WGS) entry which is preliminary data.</text>
</comment>
<dbReference type="AlphaFoldDB" id="A0A2W2B856"/>
<name>A0A2W2B856_9BACT</name>
<evidence type="ECO:0000256" key="1">
    <source>
        <dbReference type="SAM" id="SignalP"/>
    </source>
</evidence>
<feature type="chain" id="PRO_5015892779" description="Secretion system C-terminal sorting domain-containing protein" evidence="1">
    <location>
        <begin position="20"/>
        <end position="510"/>
    </location>
</feature>
<keyword evidence="4" id="KW-1185">Reference proteome</keyword>
<dbReference type="Pfam" id="PF18962">
    <property type="entry name" value="Por_Secre_tail"/>
    <property type="match status" value="1"/>
</dbReference>
<protein>
    <recommendedName>
        <fullName evidence="2">Secretion system C-terminal sorting domain-containing protein</fullName>
    </recommendedName>
</protein>
<sequence length="510" mass="56539">MRLALSFLFLIFFSVPLFAQNWRTVNPYDTVYFRNTDPTDNAGIVRMITIDSVRQNNGDSLFYFFRSVRGYELFACADTAAPSWMGARCQRKPSGTEFYFNAHNDTIRINTRAALADSWIVANDTLGNDYYATVTSVDSMTIDGVLDSVKTCSIQAMNGNGPFSNYNNSLSFKWSKNHGWVNALDWYAFPNITQPKMGFVLCLLPFVFERLPMTFNAKDFSQPDLLWKYTQGNEWFNVKKSGSSSGAGPSISVYTYDSVINSTAVNANTVIATVKEIVQVREFNYNGSLDTVYTTNNIKTDTVTVNSYNPVRANVFPEMKDQTLMGKKALHSYTLNPFCGDRNVFSDTVQTQWYTIASPGSCPMVGPNTANPYWARNTYLDGFGEIAATISEHSGGPGVFTSEMAYTYLKLGNCVMGSKDSMMQYLGVNDVHIITGGISISPNPATNIVNISVPETSVQLAIYDMVGRVVRSVKLSSGSNTLSIGDMPPGLYLLRFSGNTINYSSKLIKK</sequence>
<evidence type="ECO:0000313" key="4">
    <source>
        <dbReference type="Proteomes" id="UP000248745"/>
    </source>
</evidence>
<dbReference type="InterPro" id="IPR026444">
    <property type="entry name" value="Secre_tail"/>
</dbReference>
<dbReference type="OrthoDB" id="5134860at2"/>
<feature type="domain" description="Secretion system C-terminal sorting" evidence="2">
    <location>
        <begin position="440"/>
        <end position="508"/>
    </location>
</feature>
<evidence type="ECO:0000259" key="2">
    <source>
        <dbReference type="Pfam" id="PF18962"/>
    </source>
</evidence>
<dbReference type="NCBIfam" id="TIGR04183">
    <property type="entry name" value="Por_Secre_tail"/>
    <property type="match status" value="1"/>
</dbReference>
<keyword evidence="1" id="KW-0732">Signal</keyword>
<gene>
    <name evidence="3" type="ORF">DN068_14005</name>
</gene>
<dbReference type="RefSeq" id="WP_110999554.1">
    <property type="nucleotide sequence ID" value="NZ_QKTW01000018.1"/>
</dbReference>
<evidence type="ECO:0000313" key="3">
    <source>
        <dbReference type="EMBL" id="PZF72459.1"/>
    </source>
</evidence>
<reference evidence="3 4" key="1">
    <citation type="submission" date="2018-06" db="EMBL/GenBank/DDBJ databases">
        <title>Mucibacter soli gen. nov., sp. nov., a new member of the family Chitinophagaceae producing mucin.</title>
        <authorList>
            <person name="Kim M.-K."/>
            <person name="Park S."/>
            <person name="Kim T.-S."/>
            <person name="Joung Y."/>
            <person name="Han J.-H."/>
            <person name="Kim S.B."/>
        </authorList>
    </citation>
    <scope>NUCLEOTIDE SEQUENCE [LARGE SCALE GENOMIC DNA]</scope>
    <source>
        <strain evidence="3 4">R1-15</strain>
    </source>
</reference>